<gene>
    <name evidence="1" type="ORF">DFQ06_1687</name>
</gene>
<dbReference type="PANTHER" id="PTHR41244">
    <property type="entry name" value="RHAMNAN SYNTHESIS F"/>
    <property type="match status" value="1"/>
</dbReference>
<organism evidence="1 2">
    <name type="scientific">Algibacter lectus</name>
    <dbReference type="NCBI Taxonomy" id="221126"/>
    <lineage>
        <taxon>Bacteria</taxon>
        <taxon>Pseudomonadati</taxon>
        <taxon>Bacteroidota</taxon>
        <taxon>Flavobacteriia</taxon>
        <taxon>Flavobacteriales</taxon>
        <taxon>Flavobacteriaceae</taxon>
        <taxon>Algibacter</taxon>
    </lineage>
</organism>
<evidence type="ECO:0000313" key="1">
    <source>
        <dbReference type="EMBL" id="TDY64765.1"/>
    </source>
</evidence>
<keyword evidence="1" id="KW-0808">Transferase</keyword>
<dbReference type="AlphaFoldDB" id="A0A4R8MLC0"/>
<evidence type="ECO:0000313" key="2">
    <source>
        <dbReference type="Proteomes" id="UP000294824"/>
    </source>
</evidence>
<dbReference type="Proteomes" id="UP000294824">
    <property type="component" value="Unassembled WGS sequence"/>
</dbReference>
<sequence length="380" mass="44554">MKKNDIQFLAYYLPQFHPIPENDAWWGKGFTEWTNVKKAKPLFKDHKQPIIPGELGYYDLLKQPNIQEEQAKLAREYGVDGFIYYQYWFDTDKMLLEKPAEAMLANKNIDIPFCFCWANETWKGIWHGLDNPEVLIEQQYRGVKGYQAYFNYLLPFFKDKRYILVDNKPMFHIYRIEDIPDFKAFTDTFNSLAEQAGFNGVYFIATVVSQSFNVLDNACVYGQVGLDVFFKMRYQKPSFFKSGSLLNKVENKLKTKFGASYKIGVRKKPLIFDYAKGVAEFNIKSPHNKYIPCVFPNWDNSPRSGKKSLIFKNATPKAWQKHLEVTVNEAKNNVDNPKFIVIKSWNEWAEGNYLEPDKNYGLEWLEVVKRVKSNIIETEL</sequence>
<keyword evidence="2" id="KW-1185">Reference proteome</keyword>
<reference evidence="1 2" key="1">
    <citation type="submission" date="2019-03" db="EMBL/GenBank/DDBJ databases">
        <title>Genomic Encyclopedia of Type Strains, Phase III (KMG-III): the genomes of soil and plant-associated and newly described type strains.</title>
        <authorList>
            <person name="Whitman W."/>
        </authorList>
    </citation>
    <scope>NUCLEOTIDE SEQUENCE [LARGE SCALE GENOMIC DNA]</scope>
    <source>
        <strain evidence="1 2">CECT 8301</strain>
    </source>
</reference>
<dbReference type="Pfam" id="PF14307">
    <property type="entry name" value="Glyco_tran_WbsX"/>
    <property type="match status" value="1"/>
</dbReference>
<proteinExistence type="predicted"/>
<dbReference type="RefSeq" id="WP_133967066.1">
    <property type="nucleotide sequence ID" value="NZ_SORL01000007.1"/>
</dbReference>
<name>A0A4R8MLC0_9FLAO</name>
<dbReference type="Gene3D" id="3.20.20.80">
    <property type="entry name" value="Glycosidases"/>
    <property type="match status" value="1"/>
</dbReference>
<comment type="caution">
    <text evidence="1">The sequence shown here is derived from an EMBL/GenBank/DDBJ whole genome shotgun (WGS) entry which is preliminary data.</text>
</comment>
<dbReference type="PANTHER" id="PTHR41244:SF1">
    <property type="entry name" value="GLYCOSYLTRANSFERASE"/>
    <property type="match status" value="1"/>
</dbReference>
<dbReference type="EMBL" id="SORL01000007">
    <property type="protein sequence ID" value="TDY64765.1"/>
    <property type="molecule type" value="Genomic_DNA"/>
</dbReference>
<protein>
    <submittedName>
        <fullName evidence="1">Glycosyl transferase family WbsX</fullName>
    </submittedName>
</protein>
<dbReference type="GO" id="GO:0016740">
    <property type="term" value="F:transferase activity"/>
    <property type="evidence" value="ECO:0007669"/>
    <property type="project" value="UniProtKB-KW"/>
</dbReference>
<dbReference type="CDD" id="cd11579">
    <property type="entry name" value="Glyco_tran_WbsX"/>
    <property type="match status" value="1"/>
</dbReference>
<dbReference type="InterPro" id="IPR032719">
    <property type="entry name" value="WbsX"/>
</dbReference>
<accession>A0A4R8MLC0</accession>